<organism evidence="4 5">
    <name type="scientific">Megalops atlanticus</name>
    <name type="common">Tarpon</name>
    <name type="synonym">Clupea gigantea</name>
    <dbReference type="NCBI Taxonomy" id="7932"/>
    <lineage>
        <taxon>Eukaryota</taxon>
        <taxon>Metazoa</taxon>
        <taxon>Chordata</taxon>
        <taxon>Craniata</taxon>
        <taxon>Vertebrata</taxon>
        <taxon>Euteleostomi</taxon>
        <taxon>Actinopterygii</taxon>
        <taxon>Neopterygii</taxon>
        <taxon>Teleostei</taxon>
        <taxon>Elopiformes</taxon>
        <taxon>Megalopidae</taxon>
        <taxon>Megalops</taxon>
    </lineage>
</organism>
<dbReference type="PANTHER" id="PTHR23167:SF87">
    <property type="entry name" value="MICAL-LIKE PROTEIN 2"/>
    <property type="match status" value="1"/>
</dbReference>
<comment type="caution">
    <text evidence="4">The sequence shown here is derived from an EMBL/GenBank/DDBJ whole genome shotgun (WGS) entry which is preliminary data.</text>
</comment>
<dbReference type="PANTHER" id="PTHR23167">
    <property type="entry name" value="CALPONIN HOMOLOGY DOMAIN-CONTAINING PROTEIN DDB_G0272472-RELATED"/>
    <property type="match status" value="1"/>
</dbReference>
<feature type="compositionally biased region" description="Polar residues" evidence="2">
    <location>
        <begin position="69"/>
        <end position="90"/>
    </location>
</feature>
<keyword evidence="1" id="KW-0175">Coiled coil</keyword>
<feature type="region of interest" description="Disordered" evidence="2">
    <location>
        <begin position="51"/>
        <end position="90"/>
    </location>
</feature>
<feature type="coiled-coil region" evidence="1">
    <location>
        <begin position="106"/>
        <end position="140"/>
    </location>
</feature>
<reference evidence="4" key="1">
    <citation type="submission" date="2021-01" db="EMBL/GenBank/DDBJ databases">
        <authorList>
            <person name="Zahm M."/>
            <person name="Roques C."/>
            <person name="Cabau C."/>
            <person name="Klopp C."/>
            <person name="Donnadieu C."/>
            <person name="Jouanno E."/>
            <person name="Lampietro C."/>
            <person name="Louis A."/>
            <person name="Herpin A."/>
            <person name="Echchiki A."/>
            <person name="Berthelot C."/>
            <person name="Parey E."/>
            <person name="Roest-Crollius H."/>
            <person name="Braasch I."/>
            <person name="Postlethwait J."/>
            <person name="Bobe J."/>
            <person name="Montfort J."/>
            <person name="Bouchez O."/>
            <person name="Begum T."/>
            <person name="Mejri S."/>
            <person name="Adams A."/>
            <person name="Chen W.-J."/>
            <person name="Guiguen Y."/>
        </authorList>
    </citation>
    <scope>NUCLEOTIDE SEQUENCE</scope>
    <source>
        <strain evidence="4">YG-15Mar2019-1</strain>
        <tissue evidence="4">Brain</tissue>
    </source>
</reference>
<sequence length="276" mass="31746">MTIFQFSTQTFLKFKRTTDYTSNPTFTSGKTNDESPSKPFLNFVTKGTLPPLPAVVPSSTSPSSPTHKLPQNGSGSLDSKNGTIYSSRNVSNPELNLKGKSLYIPMEEILQELQGIEDHLNDLEKKGVEMEKKLRQCEAEGEEDTLDALMVDWFNLIQNKQVYMRRESELVYIAKTQVLEEQQPGVEEELRKLMDKPEHLKTTTDRQQEEELMGKLIKIVNDRNAIVVVLDEDRLREEEEDQQLHEMMEKLGKKKDKSKKKSPIKKLFKRKSKKTP</sequence>
<name>A0A9D3PLE9_MEGAT</name>
<dbReference type="EMBL" id="JAFDVH010000019">
    <property type="protein sequence ID" value="KAG7459964.1"/>
    <property type="molecule type" value="Genomic_DNA"/>
</dbReference>
<evidence type="ECO:0000259" key="3">
    <source>
        <dbReference type="PROSITE" id="PS51848"/>
    </source>
</evidence>
<protein>
    <recommendedName>
        <fullName evidence="3">BMERB domain-containing protein</fullName>
    </recommendedName>
</protein>
<dbReference type="InterPro" id="IPR050540">
    <property type="entry name" value="F-actin_Monoox_Mical"/>
</dbReference>
<feature type="compositionally biased region" description="Basic and acidic residues" evidence="2">
    <location>
        <begin position="237"/>
        <end position="251"/>
    </location>
</feature>
<evidence type="ECO:0000256" key="2">
    <source>
        <dbReference type="SAM" id="MobiDB-lite"/>
    </source>
</evidence>
<dbReference type="PROSITE" id="PS51848">
    <property type="entry name" value="BMERB"/>
    <property type="match status" value="1"/>
</dbReference>
<evidence type="ECO:0000313" key="5">
    <source>
        <dbReference type="Proteomes" id="UP001046870"/>
    </source>
</evidence>
<evidence type="ECO:0000256" key="1">
    <source>
        <dbReference type="SAM" id="Coils"/>
    </source>
</evidence>
<feature type="domain" description="BMERB" evidence="3">
    <location>
        <begin position="93"/>
        <end position="246"/>
    </location>
</feature>
<dbReference type="Proteomes" id="UP001046870">
    <property type="component" value="Chromosome 19"/>
</dbReference>
<dbReference type="OrthoDB" id="8062037at2759"/>
<evidence type="ECO:0000313" key="4">
    <source>
        <dbReference type="EMBL" id="KAG7459964.1"/>
    </source>
</evidence>
<proteinExistence type="predicted"/>
<accession>A0A9D3PLE9</accession>
<keyword evidence="5" id="KW-1185">Reference proteome</keyword>
<dbReference type="AlphaFoldDB" id="A0A9D3PLE9"/>
<feature type="compositionally biased region" description="Low complexity" evidence="2">
    <location>
        <begin position="55"/>
        <end position="66"/>
    </location>
</feature>
<dbReference type="InterPro" id="IPR022735">
    <property type="entry name" value="bMERB_dom"/>
</dbReference>
<gene>
    <name evidence="4" type="ORF">MATL_G00216170</name>
</gene>
<feature type="compositionally biased region" description="Basic residues" evidence="2">
    <location>
        <begin position="252"/>
        <end position="276"/>
    </location>
</feature>
<feature type="region of interest" description="Disordered" evidence="2">
    <location>
        <begin position="237"/>
        <end position="276"/>
    </location>
</feature>
<dbReference type="SMART" id="SM01203">
    <property type="entry name" value="DUF3585"/>
    <property type="match status" value="1"/>
</dbReference>
<dbReference type="Pfam" id="PF12130">
    <property type="entry name" value="bMERB_dom"/>
    <property type="match status" value="1"/>
</dbReference>